<evidence type="ECO:0000256" key="1">
    <source>
        <dbReference type="SAM" id="MobiDB-lite"/>
    </source>
</evidence>
<sequence length="104" mass="11731">MMEGTRLQLGDLSSLRTNHQEARQQPLPCLLKVRCLKERERQKEERDEKVKGPSATSVVSVNPGTGNWNSARETGGFSSRVLPKASRLEWCPFGGSFCFYRAFV</sequence>
<dbReference type="AlphaFoldDB" id="A0A4Y2LB11"/>
<feature type="compositionally biased region" description="Polar residues" evidence="1">
    <location>
        <begin position="54"/>
        <end position="72"/>
    </location>
</feature>
<evidence type="ECO:0000313" key="2">
    <source>
        <dbReference type="EMBL" id="GBN11868.1"/>
    </source>
</evidence>
<reference evidence="2 3" key="1">
    <citation type="journal article" date="2019" name="Sci. Rep.">
        <title>Orb-weaving spider Araneus ventricosus genome elucidates the spidroin gene catalogue.</title>
        <authorList>
            <person name="Kono N."/>
            <person name="Nakamura H."/>
            <person name="Ohtoshi R."/>
            <person name="Moran D.A.P."/>
            <person name="Shinohara A."/>
            <person name="Yoshida Y."/>
            <person name="Fujiwara M."/>
            <person name="Mori M."/>
            <person name="Tomita M."/>
            <person name="Arakawa K."/>
        </authorList>
    </citation>
    <scope>NUCLEOTIDE SEQUENCE [LARGE SCALE GENOMIC DNA]</scope>
</reference>
<dbReference type="Proteomes" id="UP000499080">
    <property type="component" value="Unassembled WGS sequence"/>
</dbReference>
<name>A0A4Y2LB11_ARAVE</name>
<evidence type="ECO:0000313" key="3">
    <source>
        <dbReference type="Proteomes" id="UP000499080"/>
    </source>
</evidence>
<gene>
    <name evidence="2" type="ORF">AVEN_202166_1</name>
</gene>
<organism evidence="2 3">
    <name type="scientific">Araneus ventricosus</name>
    <name type="common">Orbweaver spider</name>
    <name type="synonym">Epeira ventricosa</name>
    <dbReference type="NCBI Taxonomy" id="182803"/>
    <lineage>
        <taxon>Eukaryota</taxon>
        <taxon>Metazoa</taxon>
        <taxon>Ecdysozoa</taxon>
        <taxon>Arthropoda</taxon>
        <taxon>Chelicerata</taxon>
        <taxon>Arachnida</taxon>
        <taxon>Araneae</taxon>
        <taxon>Araneomorphae</taxon>
        <taxon>Entelegynae</taxon>
        <taxon>Araneoidea</taxon>
        <taxon>Araneidae</taxon>
        <taxon>Araneus</taxon>
    </lineage>
</organism>
<keyword evidence="3" id="KW-1185">Reference proteome</keyword>
<feature type="compositionally biased region" description="Basic and acidic residues" evidence="1">
    <location>
        <begin position="41"/>
        <end position="51"/>
    </location>
</feature>
<comment type="caution">
    <text evidence="2">The sequence shown here is derived from an EMBL/GenBank/DDBJ whole genome shotgun (WGS) entry which is preliminary data.</text>
</comment>
<protein>
    <submittedName>
        <fullName evidence="2">Uncharacterized protein</fullName>
    </submittedName>
</protein>
<dbReference type="EMBL" id="BGPR01005618">
    <property type="protein sequence ID" value="GBN11868.1"/>
    <property type="molecule type" value="Genomic_DNA"/>
</dbReference>
<accession>A0A4Y2LB11</accession>
<proteinExistence type="predicted"/>
<feature type="region of interest" description="Disordered" evidence="1">
    <location>
        <begin position="1"/>
        <end position="23"/>
    </location>
</feature>
<feature type="region of interest" description="Disordered" evidence="1">
    <location>
        <begin position="41"/>
        <end position="75"/>
    </location>
</feature>